<dbReference type="Gene3D" id="3.40.50.300">
    <property type="entry name" value="P-loop containing nucleotide triphosphate hydrolases"/>
    <property type="match status" value="1"/>
</dbReference>
<dbReference type="SMART" id="SM00382">
    <property type="entry name" value="AAA"/>
    <property type="match status" value="1"/>
</dbReference>
<evidence type="ECO:0000256" key="3">
    <source>
        <dbReference type="ARBA" id="ARBA00022741"/>
    </source>
</evidence>
<sequence length="302" mass="33627">MKDILELEGISKVIKGRTILDDISFAVKRGQIYGFLGPNGAGKTMTLRMIAGLIRPSKGRISICGHSVAKSFVKAMENVGCIIEYPEFYEFMSGYDNLMMLRAMEPIIEKSHVRDTIELVGMSHRINDRVSSYSLGMKQRLGIAQALMKKPSLLILDEPTNGLDPAGIKEFRELLKSLVSNSDISILLSSHLLSEVQMICDEVAIIMHGRIIRTSKVSDLTMGRKVIWQVDDVQRAVGLLRNEFDIISYVDDDNAINAFVDDDLTEINEALVNSGIGLRTVFRTKRTLEELFIELTGGETIG</sequence>
<dbReference type="Pfam" id="PF00005">
    <property type="entry name" value="ABC_tran"/>
    <property type="match status" value="1"/>
</dbReference>
<keyword evidence="4 6" id="KW-0067">ATP-binding</keyword>
<dbReference type="RefSeq" id="WP_245819696.1">
    <property type="nucleotide sequence ID" value="NZ_FQZL01000004.1"/>
</dbReference>
<dbReference type="SUPFAM" id="SSF52540">
    <property type="entry name" value="P-loop containing nucleoside triphosphate hydrolases"/>
    <property type="match status" value="1"/>
</dbReference>
<accession>A0A1M6ASB4</accession>
<dbReference type="STRING" id="1121476.SAMN02745751_00229"/>
<protein>
    <submittedName>
        <fullName evidence="6">ABC-2 type transport system ATP-binding protein</fullName>
    </submittedName>
</protein>
<evidence type="ECO:0000313" key="7">
    <source>
        <dbReference type="Proteomes" id="UP000184052"/>
    </source>
</evidence>
<keyword evidence="3" id="KW-0547">Nucleotide-binding</keyword>
<dbReference type="PROSITE" id="PS50893">
    <property type="entry name" value="ABC_TRANSPORTER_2"/>
    <property type="match status" value="1"/>
</dbReference>
<feature type="domain" description="ABC transporter" evidence="5">
    <location>
        <begin position="5"/>
        <end position="233"/>
    </location>
</feature>
<evidence type="ECO:0000256" key="1">
    <source>
        <dbReference type="ARBA" id="ARBA00005417"/>
    </source>
</evidence>
<name>A0A1M6ASB4_9FIRM</name>
<evidence type="ECO:0000259" key="5">
    <source>
        <dbReference type="PROSITE" id="PS50893"/>
    </source>
</evidence>
<dbReference type="GO" id="GO:0005524">
    <property type="term" value="F:ATP binding"/>
    <property type="evidence" value="ECO:0007669"/>
    <property type="project" value="UniProtKB-KW"/>
</dbReference>
<evidence type="ECO:0000256" key="4">
    <source>
        <dbReference type="ARBA" id="ARBA00022840"/>
    </source>
</evidence>
<keyword evidence="2" id="KW-0813">Transport</keyword>
<evidence type="ECO:0000313" key="6">
    <source>
        <dbReference type="EMBL" id="SHI39317.1"/>
    </source>
</evidence>
<dbReference type="EMBL" id="FQZL01000004">
    <property type="protein sequence ID" value="SHI39317.1"/>
    <property type="molecule type" value="Genomic_DNA"/>
</dbReference>
<keyword evidence="7" id="KW-1185">Reference proteome</keyword>
<dbReference type="InterPro" id="IPR003439">
    <property type="entry name" value="ABC_transporter-like_ATP-bd"/>
</dbReference>
<dbReference type="PANTHER" id="PTHR43335">
    <property type="entry name" value="ABC TRANSPORTER, ATP-BINDING PROTEIN"/>
    <property type="match status" value="1"/>
</dbReference>
<gene>
    <name evidence="6" type="ORF">SAMN02745751_00229</name>
</gene>
<dbReference type="Proteomes" id="UP000184052">
    <property type="component" value="Unassembled WGS sequence"/>
</dbReference>
<reference evidence="6 7" key="1">
    <citation type="submission" date="2016-11" db="EMBL/GenBank/DDBJ databases">
        <authorList>
            <person name="Jaros S."/>
            <person name="Januszkiewicz K."/>
            <person name="Wedrychowicz H."/>
        </authorList>
    </citation>
    <scope>NUCLEOTIDE SEQUENCE [LARGE SCALE GENOMIC DNA]</scope>
    <source>
        <strain evidence="6 7">DSM 17477</strain>
    </source>
</reference>
<dbReference type="GO" id="GO:0016887">
    <property type="term" value="F:ATP hydrolysis activity"/>
    <property type="evidence" value="ECO:0007669"/>
    <property type="project" value="InterPro"/>
</dbReference>
<dbReference type="PANTHER" id="PTHR43335:SF4">
    <property type="entry name" value="ABC TRANSPORTER, ATP-BINDING PROTEIN"/>
    <property type="match status" value="1"/>
</dbReference>
<dbReference type="InterPro" id="IPR017871">
    <property type="entry name" value="ABC_transporter-like_CS"/>
</dbReference>
<dbReference type="AlphaFoldDB" id="A0A1M6ASB4"/>
<organism evidence="6 7">
    <name type="scientific">Dethiosulfatibacter aminovorans DSM 17477</name>
    <dbReference type="NCBI Taxonomy" id="1121476"/>
    <lineage>
        <taxon>Bacteria</taxon>
        <taxon>Bacillati</taxon>
        <taxon>Bacillota</taxon>
        <taxon>Tissierellia</taxon>
        <taxon>Dethiosulfatibacter</taxon>
    </lineage>
</organism>
<comment type="similarity">
    <text evidence="1">Belongs to the ABC transporter superfamily.</text>
</comment>
<dbReference type="InterPro" id="IPR003593">
    <property type="entry name" value="AAA+_ATPase"/>
</dbReference>
<evidence type="ECO:0000256" key="2">
    <source>
        <dbReference type="ARBA" id="ARBA00022448"/>
    </source>
</evidence>
<proteinExistence type="inferred from homology"/>
<dbReference type="PROSITE" id="PS00211">
    <property type="entry name" value="ABC_TRANSPORTER_1"/>
    <property type="match status" value="1"/>
</dbReference>
<dbReference type="InterPro" id="IPR027417">
    <property type="entry name" value="P-loop_NTPase"/>
</dbReference>